<evidence type="ECO:0000313" key="9">
    <source>
        <dbReference type="Proteomes" id="UP000260773"/>
    </source>
</evidence>
<dbReference type="PANTHER" id="PTHR21708:SF26">
    <property type="entry name" value="2-DEHYDROPANTOATE 2-REDUCTASE"/>
    <property type="match status" value="1"/>
</dbReference>
<dbReference type="InterPro" id="IPR013328">
    <property type="entry name" value="6PGD_dom2"/>
</dbReference>
<evidence type="ECO:0000313" key="8">
    <source>
        <dbReference type="EMBL" id="RGB81497.1"/>
    </source>
</evidence>
<organism evidence="8 9">
    <name type="scientific">Coprococcus catus</name>
    <dbReference type="NCBI Taxonomy" id="116085"/>
    <lineage>
        <taxon>Bacteria</taxon>
        <taxon>Bacillati</taxon>
        <taxon>Bacillota</taxon>
        <taxon>Clostridia</taxon>
        <taxon>Lachnospirales</taxon>
        <taxon>Lachnospiraceae</taxon>
        <taxon>Coprococcus</taxon>
    </lineage>
</organism>
<dbReference type="UniPathway" id="UPA00028">
    <property type="reaction ID" value="UER00004"/>
</dbReference>
<comment type="similarity">
    <text evidence="1 4">Belongs to the ketopantoate reductase family.</text>
</comment>
<evidence type="ECO:0000259" key="7">
    <source>
        <dbReference type="Pfam" id="PF08546"/>
    </source>
</evidence>
<evidence type="ECO:0000256" key="3">
    <source>
        <dbReference type="ARBA" id="ARBA00023002"/>
    </source>
</evidence>
<dbReference type="PANTHER" id="PTHR21708">
    <property type="entry name" value="PROBABLE 2-DEHYDROPANTOATE 2-REDUCTASE"/>
    <property type="match status" value="1"/>
</dbReference>
<dbReference type="EMBL" id="QVEP01000005">
    <property type="protein sequence ID" value="RGB81497.1"/>
    <property type="molecule type" value="Genomic_DNA"/>
</dbReference>
<dbReference type="GO" id="GO:0015940">
    <property type="term" value="P:pantothenate biosynthetic process"/>
    <property type="evidence" value="ECO:0007669"/>
    <property type="project" value="UniProtKB-UniPathway"/>
</dbReference>
<protein>
    <recommendedName>
        <fullName evidence="4">2-dehydropantoate 2-reductase</fullName>
        <ecNumber evidence="4">1.1.1.169</ecNumber>
    </recommendedName>
    <alternativeName>
        <fullName evidence="4">Ketopantoate reductase</fullName>
    </alternativeName>
</protein>
<keyword evidence="5" id="KW-1133">Transmembrane helix</keyword>
<dbReference type="NCBIfam" id="TIGR00745">
    <property type="entry name" value="apbA_panE"/>
    <property type="match status" value="1"/>
</dbReference>
<evidence type="ECO:0000256" key="2">
    <source>
        <dbReference type="ARBA" id="ARBA00022857"/>
    </source>
</evidence>
<dbReference type="InterPro" id="IPR036291">
    <property type="entry name" value="NAD(P)-bd_dom_sf"/>
</dbReference>
<dbReference type="InterPro" id="IPR013752">
    <property type="entry name" value="KPA_reductase"/>
</dbReference>
<dbReference type="SUPFAM" id="SSF48179">
    <property type="entry name" value="6-phosphogluconate dehydrogenase C-terminal domain-like"/>
    <property type="match status" value="1"/>
</dbReference>
<dbReference type="Gene3D" id="3.40.50.720">
    <property type="entry name" value="NAD(P)-binding Rossmann-like Domain"/>
    <property type="match status" value="1"/>
</dbReference>
<feature type="domain" description="Ketopantoate reductase N-terminal" evidence="6">
    <location>
        <begin position="21"/>
        <end position="163"/>
    </location>
</feature>
<comment type="caution">
    <text evidence="8">The sequence shown here is derived from an EMBL/GenBank/DDBJ whole genome shotgun (WGS) entry which is preliminary data.</text>
</comment>
<feature type="domain" description="Ketopantoate reductase C-terminal" evidence="7">
    <location>
        <begin position="191"/>
        <end position="313"/>
    </location>
</feature>
<feature type="transmembrane region" description="Helical" evidence="5">
    <location>
        <begin position="21"/>
        <end position="39"/>
    </location>
</feature>
<keyword evidence="2 4" id="KW-0521">NADP</keyword>
<dbReference type="Pfam" id="PF02558">
    <property type="entry name" value="ApbA"/>
    <property type="match status" value="1"/>
</dbReference>
<comment type="pathway">
    <text evidence="4">Cofactor biosynthesis; (R)-pantothenate biosynthesis; (R)-pantoate from 3-methyl-2-oxobutanoate: step 2/2.</text>
</comment>
<dbReference type="GO" id="GO:0008677">
    <property type="term" value="F:2-dehydropantoate 2-reductase activity"/>
    <property type="evidence" value="ECO:0007669"/>
    <property type="project" value="UniProtKB-EC"/>
</dbReference>
<evidence type="ECO:0000259" key="6">
    <source>
        <dbReference type="Pfam" id="PF02558"/>
    </source>
</evidence>
<dbReference type="InterPro" id="IPR013332">
    <property type="entry name" value="KPR_N"/>
</dbReference>
<keyword evidence="5" id="KW-0472">Membrane</keyword>
<keyword evidence="5" id="KW-0812">Transmembrane</keyword>
<sequence>MIISNQQDNEMEHLNKRIQTVAVLGAGAVGCYLIAGLAAKLGENLWIIAEGSRKERLKKEGLTINDRQLSLCVKTPQEAKGADLLIVAVKYGSLEGSLDAIEQIVDDETIVMSVMNGVDSEEIIGHRIGMQHMMYSMIKIASERTGHCVRFNPEVTEGVYFGEADGSLSWRVAAIESLFNDSGVRFHISEDILKKIWAKYALNISMNLPQAIVGCGLGGYRDSAYVMDISTKLKDEVVAVALAVGIDIREEKAASFDSRTVSPKARFSTLQDLDAKRHTEVDMFSGVLVRLGKQLGIPTPYNALALDIIKALEEKNDGRFDYQ</sequence>
<comment type="catalytic activity">
    <reaction evidence="4">
        <text>(R)-pantoate + NADP(+) = 2-dehydropantoate + NADPH + H(+)</text>
        <dbReference type="Rhea" id="RHEA:16233"/>
        <dbReference type="ChEBI" id="CHEBI:11561"/>
        <dbReference type="ChEBI" id="CHEBI:15378"/>
        <dbReference type="ChEBI" id="CHEBI:15980"/>
        <dbReference type="ChEBI" id="CHEBI:57783"/>
        <dbReference type="ChEBI" id="CHEBI:58349"/>
        <dbReference type="EC" id="1.1.1.169"/>
    </reaction>
</comment>
<dbReference type="EC" id="1.1.1.169" evidence="4"/>
<dbReference type="InterPro" id="IPR008927">
    <property type="entry name" value="6-PGluconate_DH-like_C_sf"/>
</dbReference>
<keyword evidence="4" id="KW-0566">Pantothenate biosynthesis</keyword>
<reference evidence="8 9" key="1">
    <citation type="submission" date="2018-08" db="EMBL/GenBank/DDBJ databases">
        <title>A genome reference for cultivated species of the human gut microbiota.</title>
        <authorList>
            <person name="Zou Y."/>
            <person name="Xue W."/>
            <person name="Luo G."/>
        </authorList>
    </citation>
    <scope>NUCLEOTIDE SEQUENCE [LARGE SCALE GENOMIC DNA]</scope>
    <source>
        <strain evidence="8 9">AF45-17</strain>
    </source>
</reference>
<dbReference type="GO" id="GO:0005737">
    <property type="term" value="C:cytoplasm"/>
    <property type="evidence" value="ECO:0007669"/>
    <property type="project" value="TreeGrafter"/>
</dbReference>
<comment type="function">
    <text evidence="4">Catalyzes the NADPH-dependent reduction of ketopantoate into pantoic acid.</text>
</comment>
<evidence type="ECO:0000256" key="1">
    <source>
        <dbReference type="ARBA" id="ARBA00007870"/>
    </source>
</evidence>
<dbReference type="Gene3D" id="1.10.1040.10">
    <property type="entry name" value="N-(1-d-carboxylethyl)-l-norvaline Dehydrogenase, domain 2"/>
    <property type="match status" value="1"/>
</dbReference>
<dbReference type="SUPFAM" id="SSF51735">
    <property type="entry name" value="NAD(P)-binding Rossmann-fold domains"/>
    <property type="match status" value="1"/>
</dbReference>
<keyword evidence="3 4" id="KW-0560">Oxidoreductase</keyword>
<evidence type="ECO:0000256" key="4">
    <source>
        <dbReference type="RuleBase" id="RU362068"/>
    </source>
</evidence>
<dbReference type="InterPro" id="IPR003710">
    <property type="entry name" value="ApbA"/>
</dbReference>
<dbReference type="Pfam" id="PF08546">
    <property type="entry name" value="ApbA_C"/>
    <property type="match status" value="1"/>
</dbReference>
<dbReference type="Proteomes" id="UP000260773">
    <property type="component" value="Unassembled WGS sequence"/>
</dbReference>
<accession>A0A3E2TRN7</accession>
<dbReference type="AlphaFoldDB" id="A0A3E2TRN7"/>
<dbReference type="InterPro" id="IPR051402">
    <property type="entry name" value="KPR-Related"/>
</dbReference>
<gene>
    <name evidence="8" type="ORF">DW070_03370</name>
</gene>
<proteinExistence type="inferred from homology"/>
<name>A0A3E2TRN7_9FIRM</name>
<evidence type="ECO:0000256" key="5">
    <source>
        <dbReference type="SAM" id="Phobius"/>
    </source>
</evidence>